<evidence type="ECO:0000313" key="2">
    <source>
        <dbReference type="EMBL" id="KAK3912083.1"/>
    </source>
</evidence>
<accession>A0AAE1H065</accession>
<gene>
    <name evidence="2" type="ORF">KUF71_021654</name>
</gene>
<name>A0AAE1H065_9NEOP</name>
<keyword evidence="2" id="KW-0804">Transcription</keyword>
<evidence type="ECO:0000313" key="3">
    <source>
        <dbReference type="Proteomes" id="UP001219518"/>
    </source>
</evidence>
<organism evidence="2 3">
    <name type="scientific">Frankliniella fusca</name>
    <dbReference type="NCBI Taxonomy" id="407009"/>
    <lineage>
        <taxon>Eukaryota</taxon>
        <taxon>Metazoa</taxon>
        <taxon>Ecdysozoa</taxon>
        <taxon>Arthropoda</taxon>
        <taxon>Hexapoda</taxon>
        <taxon>Insecta</taxon>
        <taxon>Pterygota</taxon>
        <taxon>Neoptera</taxon>
        <taxon>Paraneoptera</taxon>
        <taxon>Thysanoptera</taxon>
        <taxon>Terebrantia</taxon>
        <taxon>Thripoidea</taxon>
        <taxon>Thripidae</taxon>
        <taxon>Frankliniella</taxon>
    </lineage>
</organism>
<feature type="compositionally biased region" description="Pro residues" evidence="1">
    <location>
        <begin position="55"/>
        <end position="71"/>
    </location>
</feature>
<proteinExistence type="predicted"/>
<dbReference type="GO" id="GO:0000428">
    <property type="term" value="C:DNA-directed RNA polymerase complex"/>
    <property type="evidence" value="ECO:0007669"/>
    <property type="project" value="UniProtKB-KW"/>
</dbReference>
<protein>
    <submittedName>
        <fullName evidence="2">DNA-directed RNA polymerase subunit beta</fullName>
    </submittedName>
</protein>
<reference evidence="2" key="1">
    <citation type="submission" date="2021-07" db="EMBL/GenBank/DDBJ databases">
        <authorList>
            <person name="Catto M.A."/>
            <person name="Jacobson A."/>
            <person name="Kennedy G."/>
            <person name="Labadie P."/>
            <person name="Hunt B.G."/>
            <person name="Srinivasan R."/>
        </authorList>
    </citation>
    <scope>NUCLEOTIDE SEQUENCE</scope>
    <source>
        <strain evidence="2">PL_HMW_Pooled</strain>
        <tissue evidence="2">Head</tissue>
    </source>
</reference>
<dbReference type="EMBL" id="JAHWGI010000289">
    <property type="protein sequence ID" value="KAK3912083.1"/>
    <property type="molecule type" value="Genomic_DNA"/>
</dbReference>
<evidence type="ECO:0000256" key="1">
    <source>
        <dbReference type="SAM" id="MobiDB-lite"/>
    </source>
</evidence>
<comment type="caution">
    <text evidence="2">The sequence shown here is derived from an EMBL/GenBank/DDBJ whole genome shotgun (WGS) entry which is preliminary data.</text>
</comment>
<sequence length="135" mass="14143">MGGAGGAKSGSWRLRTRRATPGPGGRQGRQYRGQRQGQVTSRESLVRSRRSPASTPAPAPAATPPPPPPQSQPNGVAEDLGAGAGPSSSRPARLWSPTPQHSPQRGRLFGPLSSLSLSLQIAKVQRASRVALRRT</sequence>
<reference evidence="2" key="2">
    <citation type="journal article" date="2023" name="BMC Genomics">
        <title>Pest status, molecular evolution, and epigenetic factors derived from the genome assembly of Frankliniella fusca, a thysanopteran phytovirus vector.</title>
        <authorList>
            <person name="Catto M.A."/>
            <person name="Labadie P.E."/>
            <person name="Jacobson A.L."/>
            <person name="Kennedy G.G."/>
            <person name="Srinivasan R."/>
            <person name="Hunt B.G."/>
        </authorList>
    </citation>
    <scope>NUCLEOTIDE SEQUENCE</scope>
    <source>
        <strain evidence="2">PL_HMW_Pooled</strain>
    </source>
</reference>
<dbReference type="Proteomes" id="UP001219518">
    <property type="component" value="Unassembled WGS sequence"/>
</dbReference>
<keyword evidence="3" id="KW-1185">Reference proteome</keyword>
<dbReference type="AlphaFoldDB" id="A0AAE1H065"/>
<keyword evidence="2" id="KW-0240">DNA-directed RNA polymerase</keyword>
<feature type="region of interest" description="Disordered" evidence="1">
    <location>
        <begin position="1"/>
        <end position="110"/>
    </location>
</feature>
<feature type="compositionally biased region" description="Low complexity" evidence="1">
    <location>
        <begin position="28"/>
        <end position="38"/>
    </location>
</feature>